<dbReference type="Proteomes" id="UP001153292">
    <property type="component" value="Chromosome 23"/>
</dbReference>
<reference evidence="6" key="1">
    <citation type="submission" date="2021-12" db="EMBL/GenBank/DDBJ databases">
        <authorList>
            <person name="King R."/>
        </authorList>
    </citation>
    <scope>NUCLEOTIDE SEQUENCE</scope>
</reference>
<proteinExistence type="inferred from homology"/>
<keyword evidence="5" id="KW-1133">Transmembrane helix</keyword>
<dbReference type="Gene3D" id="3.40.50.2000">
    <property type="entry name" value="Glycogen Phosphorylase B"/>
    <property type="match status" value="2"/>
</dbReference>
<keyword evidence="7" id="KW-1185">Reference proteome</keyword>
<keyword evidence="2 4" id="KW-0328">Glycosyltransferase</keyword>
<dbReference type="InterPro" id="IPR050271">
    <property type="entry name" value="UDP-glycosyltransferase"/>
</dbReference>
<protein>
    <recommendedName>
        <fullName evidence="5">UDP-glucuronosyltransferase</fullName>
        <ecNumber evidence="5">2.4.1.17</ecNumber>
    </recommendedName>
</protein>
<evidence type="ECO:0000256" key="3">
    <source>
        <dbReference type="ARBA" id="ARBA00022679"/>
    </source>
</evidence>
<gene>
    <name evidence="6" type="ORF">CHILSU_LOCUS6655</name>
</gene>
<evidence type="ECO:0000313" key="6">
    <source>
        <dbReference type="EMBL" id="CAH0403383.1"/>
    </source>
</evidence>
<keyword evidence="5" id="KW-0812">Transmembrane</keyword>
<dbReference type="InterPro" id="IPR035595">
    <property type="entry name" value="UDP_glycos_trans_CS"/>
</dbReference>
<dbReference type="EC" id="2.4.1.17" evidence="5"/>
<dbReference type="SUPFAM" id="SSF53756">
    <property type="entry name" value="UDP-Glycosyltransferase/glycogen phosphorylase"/>
    <property type="match status" value="1"/>
</dbReference>
<name>A0ABN8B2U9_CHISP</name>
<comment type="similarity">
    <text evidence="1 4">Belongs to the UDP-glycosyltransferase family.</text>
</comment>
<evidence type="ECO:0000256" key="1">
    <source>
        <dbReference type="ARBA" id="ARBA00009995"/>
    </source>
</evidence>
<dbReference type="InterPro" id="IPR002213">
    <property type="entry name" value="UDP_glucos_trans"/>
</dbReference>
<comment type="catalytic activity">
    <reaction evidence="5">
        <text>glucuronate acceptor + UDP-alpha-D-glucuronate = acceptor beta-D-glucuronoside + UDP + H(+)</text>
        <dbReference type="Rhea" id="RHEA:21032"/>
        <dbReference type="ChEBI" id="CHEBI:15378"/>
        <dbReference type="ChEBI" id="CHEBI:58052"/>
        <dbReference type="ChEBI" id="CHEBI:58223"/>
        <dbReference type="ChEBI" id="CHEBI:132367"/>
        <dbReference type="ChEBI" id="CHEBI:132368"/>
        <dbReference type="EC" id="2.4.1.17"/>
    </reaction>
</comment>
<evidence type="ECO:0000313" key="7">
    <source>
        <dbReference type="Proteomes" id="UP001153292"/>
    </source>
</evidence>
<dbReference type="PROSITE" id="PS00375">
    <property type="entry name" value="UDPGT"/>
    <property type="match status" value="1"/>
</dbReference>
<keyword evidence="5" id="KW-0472">Membrane</keyword>
<evidence type="ECO:0000256" key="2">
    <source>
        <dbReference type="ARBA" id="ARBA00022676"/>
    </source>
</evidence>
<dbReference type="CDD" id="cd03784">
    <property type="entry name" value="GT1_Gtf-like"/>
    <property type="match status" value="1"/>
</dbReference>
<dbReference type="PANTHER" id="PTHR48043">
    <property type="entry name" value="EG:EG0003.4 PROTEIN-RELATED"/>
    <property type="match status" value="1"/>
</dbReference>
<keyword evidence="3 4" id="KW-0808">Transferase</keyword>
<sequence>MLISNTIWSTVLFAATVNSARILGVFLLPSISHQFVFRALTLELARRGHELVVITTDPVFHKTRPPYNITEIDVSFIYENFRKIQNVLYQAETIIAVDIYKMFLELYIEEMKHPDVEKLIQDKSQKFDLIIIEGVLNYHLIFTEIFNAPVILMTSFNGLTENFEIVGAVAHHPIFYPLIMRKKFSNLTLIEKISEIKEEYEYMKVMYLVEEYENQLLKLKYGPYTPTVSELKNNVDFLFINSNQMFCNNRPVPSNVAFVGPLHLQPLKELPQELKSFLDNSKTGVIYVSLGTNVRPSLVNQELINSFLDAFEELPYNILWKFDKKVLKRIPKNVKIQEWFPQRDLLAHHNIKLFVMQGGLQSTDEAIDAGVPLVTIPILADQFFNAHKHVQFGIGLSLDVTTLNAKILIDGIKKVINDESYRDNIRKLKEIINDQPQTPMERAVWWTEYVIRHKGARHLRSPAANISWAEYLMADVLIALAAIIFASTLAIVLVIRFVLKTLLTIAIPYPKTKLN</sequence>
<dbReference type="Pfam" id="PF00201">
    <property type="entry name" value="UDPGT"/>
    <property type="match status" value="1"/>
</dbReference>
<accession>A0ABN8B2U9</accession>
<evidence type="ECO:0000256" key="4">
    <source>
        <dbReference type="RuleBase" id="RU003718"/>
    </source>
</evidence>
<dbReference type="PANTHER" id="PTHR48043:SF145">
    <property type="entry name" value="FI06409P-RELATED"/>
    <property type="match status" value="1"/>
</dbReference>
<dbReference type="EMBL" id="OU963916">
    <property type="protein sequence ID" value="CAH0403383.1"/>
    <property type="molecule type" value="Genomic_DNA"/>
</dbReference>
<comment type="subcellular location">
    <subcellularLocation>
        <location evidence="5">Membrane</location>
        <topology evidence="5">Single-pass membrane protein</topology>
    </subcellularLocation>
</comment>
<evidence type="ECO:0000256" key="5">
    <source>
        <dbReference type="RuleBase" id="RU362059"/>
    </source>
</evidence>
<feature type="transmembrane region" description="Helical" evidence="5">
    <location>
        <begin position="476"/>
        <end position="499"/>
    </location>
</feature>
<organism evidence="6 7">
    <name type="scientific">Chilo suppressalis</name>
    <name type="common">Asiatic rice borer moth</name>
    <dbReference type="NCBI Taxonomy" id="168631"/>
    <lineage>
        <taxon>Eukaryota</taxon>
        <taxon>Metazoa</taxon>
        <taxon>Ecdysozoa</taxon>
        <taxon>Arthropoda</taxon>
        <taxon>Hexapoda</taxon>
        <taxon>Insecta</taxon>
        <taxon>Pterygota</taxon>
        <taxon>Neoptera</taxon>
        <taxon>Endopterygota</taxon>
        <taxon>Lepidoptera</taxon>
        <taxon>Glossata</taxon>
        <taxon>Ditrysia</taxon>
        <taxon>Pyraloidea</taxon>
        <taxon>Crambidae</taxon>
        <taxon>Crambinae</taxon>
        <taxon>Chilo</taxon>
    </lineage>
</organism>